<feature type="compositionally biased region" description="Low complexity" evidence="1">
    <location>
        <begin position="11"/>
        <end position="21"/>
    </location>
</feature>
<name>A0A844YJ17_9SPHN</name>
<organism evidence="2 3">
    <name type="scientific">Qipengyuania oceanensis</name>
    <dbReference type="NCBI Taxonomy" id="1463597"/>
    <lineage>
        <taxon>Bacteria</taxon>
        <taxon>Pseudomonadati</taxon>
        <taxon>Pseudomonadota</taxon>
        <taxon>Alphaproteobacteria</taxon>
        <taxon>Sphingomonadales</taxon>
        <taxon>Erythrobacteraceae</taxon>
        <taxon>Qipengyuania</taxon>
    </lineage>
</organism>
<keyword evidence="3" id="KW-1185">Reference proteome</keyword>
<evidence type="ECO:0000313" key="2">
    <source>
        <dbReference type="EMBL" id="MXO63937.1"/>
    </source>
</evidence>
<dbReference type="Proteomes" id="UP000445582">
    <property type="component" value="Unassembled WGS sequence"/>
</dbReference>
<dbReference type="EMBL" id="WTYN01000004">
    <property type="protein sequence ID" value="MXO63937.1"/>
    <property type="molecule type" value="Genomic_DNA"/>
</dbReference>
<comment type="caution">
    <text evidence="2">The sequence shown here is derived from an EMBL/GenBank/DDBJ whole genome shotgun (WGS) entry which is preliminary data.</text>
</comment>
<dbReference type="Pfam" id="PF11994">
    <property type="entry name" value="DUF3489"/>
    <property type="match status" value="1"/>
</dbReference>
<proteinExistence type="predicted"/>
<evidence type="ECO:0000256" key="1">
    <source>
        <dbReference type="SAM" id="MobiDB-lite"/>
    </source>
</evidence>
<feature type="region of interest" description="Disordered" evidence="1">
    <location>
        <begin position="1"/>
        <end position="33"/>
    </location>
</feature>
<sequence>MTTSEKKKASSKAAQKSPIKAGTKPNFKSKGPTRLDQLQELITREGGASISEMVEATGWQQHSVRGALAGALKKRGLAITSEKIEGVRRYQATAPAQ</sequence>
<evidence type="ECO:0000313" key="3">
    <source>
        <dbReference type="Proteomes" id="UP000445582"/>
    </source>
</evidence>
<accession>A0A844YJ17</accession>
<reference evidence="2 3" key="1">
    <citation type="submission" date="2019-12" db="EMBL/GenBank/DDBJ databases">
        <title>Genomic-based taxomic classification of the family Erythrobacteraceae.</title>
        <authorList>
            <person name="Xu L."/>
        </authorList>
    </citation>
    <scope>NUCLEOTIDE SEQUENCE [LARGE SCALE GENOMIC DNA]</scope>
    <source>
        <strain evidence="2 3">MCCC 1A09965</strain>
    </source>
</reference>
<dbReference type="AlphaFoldDB" id="A0A844YJ17"/>
<dbReference type="InterPro" id="IPR021880">
    <property type="entry name" value="DUF3489"/>
</dbReference>
<gene>
    <name evidence="2" type="ORF">GRI48_13070</name>
</gene>
<protein>
    <submittedName>
        <fullName evidence="2">DUF3489 domain-containing protein</fullName>
    </submittedName>
</protein>
<dbReference type="OrthoDB" id="7206991at2"/>
<dbReference type="RefSeq" id="WP_160677128.1">
    <property type="nucleotide sequence ID" value="NZ_WTYN01000004.1"/>
</dbReference>